<protein>
    <submittedName>
        <fullName evidence="3">Uncharacterized protein</fullName>
    </submittedName>
</protein>
<reference evidence="3 4" key="1">
    <citation type="submission" date="2021-06" db="EMBL/GenBank/DDBJ databases">
        <authorList>
            <person name="Palmer J.M."/>
        </authorList>
    </citation>
    <scope>NUCLEOTIDE SEQUENCE [LARGE SCALE GENOMIC DNA]</scope>
    <source>
        <strain evidence="3 4">GA_2019</strain>
        <tissue evidence="3">Muscle</tissue>
    </source>
</reference>
<evidence type="ECO:0000259" key="1">
    <source>
        <dbReference type="Pfam" id="PF15625"/>
    </source>
</evidence>
<evidence type="ECO:0000313" key="4">
    <source>
        <dbReference type="Proteomes" id="UP001476798"/>
    </source>
</evidence>
<gene>
    <name evidence="3" type="ORF">GOODEAATRI_012263</name>
</gene>
<dbReference type="InterPro" id="IPR028928">
    <property type="entry name" value="CC2D2AN-C2"/>
</dbReference>
<dbReference type="Pfam" id="PF24656">
    <property type="entry name" value="CEPT76_peptidase"/>
    <property type="match status" value="1"/>
</dbReference>
<dbReference type="Pfam" id="PF15625">
    <property type="entry name" value="CC2D2AN-C2"/>
    <property type="match status" value="1"/>
</dbReference>
<name>A0ABV0P3R3_9TELE</name>
<dbReference type="InterPro" id="IPR056290">
    <property type="entry name" value="CEPT76/DRC7_peptidase-like_dom"/>
</dbReference>
<dbReference type="EMBL" id="JAHRIO010060748">
    <property type="protein sequence ID" value="MEQ2178268.1"/>
    <property type="molecule type" value="Genomic_DNA"/>
</dbReference>
<proteinExistence type="predicted"/>
<sequence>MLFRGPWYGKENIDRVLDEREYEGEILAEVLEMEAESEEEYQKKLAEYKKQLEDWKLWKKKQVFVPVPDPSVVTGSAPMEEFEFSSNQRVMFDHEGVGSDVPLSFEPDGSNKLTLLTSGKLSCCVSWGIGEEGVPLAPPVSQQPGATHRYSLSQREWLIGIVNKMVPNLVPMPGPLVASSGEVTAPDYFRLEHLQEEFNFVTDEEIERSKRFRLLSLRNQEAPEFRNYKFVPLLEREISDKVFQVSLSKVFCCLTTSRFLFELPSDFYRLQPLKHLLLSRRAGSQDAVLHKRVEGPQYGDKERTTSIHTQIEKHWLGSVKIPFSTIYSQSKEDERLLQASERFVKDAAESYPDRPCITTVTDLSGKTVFITRYIRPLNPPQEFLDAFPNNPQEATVDMDFSQGPTAYVLTHEQSGYFIWNPCSGQFYDKDDTFCPLQTVGCLVNSDNVWYNIQENPSPLSTNFDITKANMWKPFFSRSFSHPGLSSVQVNVKPYV</sequence>
<evidence type="ECO:0000259" key="2">
    <source>
        <dbReference type="Pfam" id="PF24656"/>
    </source>
</evidence>
<dbReference type="PANTHER" id="PTHR20837:SF7">
    <property type="entry name" value="COILED-COIL AND C2 DOMAIN-CONTAINING PROTEIN 2A"/>
    <property type="match status" value="1"/>
</dbReference>
<feature type="domain" description="CC2D2A N-terminal C2" evidence="1">
    <location>
        <begin position="62"/>
        <end position="139"/>
    </location>
</feature>
<accession>A0ABV0P3R3</accession>
<feature type="domain" description="CEP76/DRC7 peptidase-like" evidence="2">
    <location>
        <begin position="401"/>
        <end position="474"/>
    </location>
</feature>
<dbReference type="PANTHER" id="PTHR20837">
    <property type="entry name" value="CENTROSOMAL PROTEIN-RELATED"/>
    <property type="match status" value="1"/>
</dbReference>
<comment type="caution">
    <text evidence="3">The sequence shown here is derived from an EMBL/GenBank/DDBJ whole genome shotgun (WGS) entry which is preliminary data.</text>
</comment>
<dbReference type="Proteomes" id="UP001476798">
    <property type="component" value="Unassembled WGS sequence"/>
</dbReference>
<evidence type="ECO:0000313" key="3">
    <source>
        <dbReference type="EMBL" id="MEQ2178268.1"/>
    </source>
</evidence>
<dbReference type="InterPro" id="IPR052434">
    <property type="entry name" value="Tectonic-like_complex_comp"/>
</dbReference>
<organism evidence="3 4">
    <name type="scientific">Goodea atripinnis</name>
    <dbReference type="NCBI Taxonomy" id="208336"/>
    <lineage>
        <taxon>Eukaryota</taxon>
        <taxon>Metazoa</taxon>
        <taxon>Chordata</taxon>
        <taxon>Craniata</taxon>
        <taxon>Vertebrata</taxon>
        <taxon>Euteleostomi</taxon>
        <taxon>Actinopterygii</taxon>
        <taxon>Neopterygii</taxon>
        <taxon>Teleostei</taxon>
        <taxon>Neoteleostei</taxon>
        <taxon>Acanthomorphata</taxon>
        <taxon>Ovalentaria</taxon>
        <taxon>Atherinomorphae</taxon>
        <taxon>Cyprinodontiformes</taxon>
        <taxon>Goodeidae</taxon>
        <taxon>Goodea</taxon>
    </lineage>
</organism>
<keyword evidence="4" id="KW-1185">Reference proteome</keyword>